<proteinExistence type="predicted"/>
<evidence type="ECO:0000313" key="3">
    <source>
        <dbReference type="Proteomes" id="UP001165065"/>
    </source>
</evidence>
<dbReference type="InterPro" id="IPR012660">
    <property type="entry name" value="YiiD_C"/>
</dbReference>
<dbReference type="AlphaFoldDB" id="A0A9W7GQC1"/>
<name>A0A9W7GQC1_9STRA</name>
<reference evidence="3" key="1">
    <citation type="journal article" date="2023" name="Commun. Biol.">
        <title>Genome analysis of Parmales, the sister group of diatoms, reveals the evolutionary specialization of diatoms from phago-mixotrophs to photoautotrophs.</title>
        <authorList>
            <person name="Ban H."/>
            <person name="Sato S."/>
            <person name="Yoshikawa S."/>
            <person name="Yamada K."/>
            <person name="Nakamura Y."/>
            <person name="Ichinomiya M."/>
            <person name="Sato N."/>
            <person name="Blanc-Mathieu R."/>
            <person name="Endo H."/>
            <person name="Kuwata A."/>
            <person name="Ogata H."/>
        </authorList>
    </citation>
    <scope>NUCLEOTIDE SEQUENCE [LARGE SCALE GENOMIC DNA]</scope>
</reference>
<dbReference type="InterPro" id="IPR029069">
    <property type="entry name" value="HotDog_dom_sf"/>
</dbReference>
<comment type="caution">
    <text evidence="2">The sequence shown here is derived from an EMBL/GenBank/DDBJ whole genome shotgun (WGS) entry which is preliminary data.</text>
</comment>
<sequence length="232" mass="25552">MSRVRSKQQNMLLVAGGTICTCALLIACASRIGRSKRKPYPKGKTSSTTLQALQRAIDIELKAEEIEEHINRTQIPARAMGVKVVGLTDNSLSLVAPLAKNSNVHGTAFAGSLYSVGTLASYYLCKSWVESQVELADMELHLVAKSGKVDYRRPVKGDILATSILPDENEMEEFRTAIVTKGKGLLWIGGEIKLEDGIEKGGVVRDGEEKERKLGCCYMIEMCCYVPRRRED</sequence>
<gene>
    <name evidence="2" type="ORF">TrCOL_g13347</name>
</gene>
<protein>
    <recommendedName>
        <fullName evidence="1">Thioesterase putative domain-containing protein</fullName>
    </recommendedName>
</protein>
<dbReference type="EMBL" id="BRYA01000450">
    <property type="protein sequence ID" value="GMI48966.1"/>
    <property type="molecule type" value="Genomic_DNA"/>
</dbReference>
<organism evidence="2 3">
    <name type="scientific">Triparma columacea</name>
    <dbReference type="NCBI Taxonomy" id="722753"/>
    <lineage>
        <taxon>Eukaryota</taxon>
        <taxon>Sar</taxon>
        <taxon>Stramenopiles</taxon>
        <taxon>Ochrophyta</taxon>
        <taxon>Bolidophyceae</taxon>
        <taxon>Parmales</taxon>
        <taxon>Triparmaceae</taxon>
        <taxon>Triparma</taxon>
    </lineage>
</organism>
<keyword evidence="3" id="KW-1185">Reference proteome</keyword>
<evidence type="ECO:0000259" key="1">
    <source>
        <dbReference type="Pfam" id="PF09500"/>
    </source>
</evidence>
<dbReference type="Gene3D" id="3.10.129.10">
    <property type="entry name" value="Hotdog Thioesterase"/>
    <property type="match status" value="1"/>
</dbReference>
<evidence type="ECO:0000313" key="2">
    <source>
        <dbReference type="EMBL" id="GMI48966.1"/>
    </source>
</evidence>
<dbReference type="PROSITE" id="PS51257">
    <property type="entry name" value="PROKAR_LIPOPROTEIN"/>
    <property type="match status" value="1"/>
</dbReference>
<dbReference type="OrthoDB" id="10612475at2759"/>
<feature type="domain" description="Thioesterase putative" evidence="1">
    <location>
        <begin position="72"/>
        <end position="195"/>
    </location>
</feature>
<dbReference type="Proteomes" id="UP001165065">
    <property type="component" value="Unassembled WGS sequence"/>
</dbReference>
<dbReference type="Pfam" id="PF09500">
    <property type="entry name" value="YiiD_C"/>
    <property type="match status" value="1"/>
</dbReference>
<accession>A0A9W7GQC1</accession>
<dbReference type="SUPFAM" id="SSF54637">
    <property type="entry name" value="Thioesterase/thiol ester dehydrase-isomerase"/>
    <property type="match status" value="1"/>
</dbReference>